<comment type="caution">
    <text evidence="1">The sequence shown here is derived from an EMBL/GenBank/DDBJ whole genome shotgun (WGS) entry which is preliminary data.</text>
</comment>
<accession>A0A0F9C8T4</accession>
<dbReference type="EMBL" id="LAZR01034330">
    <property type="protein sequence ID" value="KKL45599.1"/>
    <property type="molecule type" value="Genomic_DNA"/>
</dbReference>
<dbReference type="SUPFAM" id="SSF144020">
    <property type="entry name" value="FdhE-like"/>
    <property type="match status" value="1"/>
</dbReference>
<sequence length="47" mass="5153">MFVKPNPLMQCPNCGESGTQGYTAYRYKGGLYSLYFCSACICKAVTS</sequence>
<name>A0A0F9C8T4_9ZZZZ</name>
<protein>
    <submittedName>
        <fullName evidence="1">Uncharacterized protein</fullName>
    </submittedName>
</protein>
<dbReference type="InterPro" id="IPR024064">
    <property type="entry name" value="FdhE-like_sf"/>
</dbReference>
<reference evidence="1" key="1">
    <citation type="journal article" date="2015" name="Nature">
        <title>Complex archaea that bridge the gap between prokaryotes and eukaryotes.</title>
        <authorList>
            <person name="Spang A."/>
            <person name="Saw J.H."/>
            <person name="Jorgensen S.L."/>
            <person name="Zaremba-Niedzwiedzka K."/>
            <person name="Martijn J."/>
            <person name="Lind A.E."/>
            <person name="van Eijk R."/>
            <person name="Schleper C."/>
            <person name="Guy L."/>
            <person name="Ettema T.J."/>
        </authorList>
    </citation>
    <scope>NUCLEOTIDE SEQUENCE</scope>
</reference>
<gene>
    <name evidence="1" type="ORF">LCGC14_2353960</name>
</gene>
<organism evidence="1">
    <name type="scientific">marine sediment metagenome</name>
    <dbReference type="NCBI Taxonomy" id="412755"/>
    <lineage>
        <taxon>unclassified sequences</taxon>
        <taxon>metagenomes</taxon>
        <taxon>ecological metagenomes</taxon>
    </lineage>
</organism>
<evidence type="ECO:0000313" key="1">
    <source>
        <dbReference type="EMBL" id="KKL45599.1"/>
    </source>
</evidence>
<proteinExistence type="predicted"/>
<dbReference type="AlphaFoldDB" id="A0A0F9C8T4"/>